<dbReference type="Gene3D" id="2.30.29.30">
    <property type="entry name" value="Pleckstrin-homology domain (PH domain)/Phosphotyrosine-binding domain (PTB)"/>
    <property type="match status" value="1"/>
</dbReference>
<dbReference type="GO" id="GO:0030055">
    <property type="term" value="C:cell-substrate junction"/>
    <property type="evidence" value="ECO:0007669"/>
    <property type="project" value="TreeGrafter"/>
</dbReference>
<dbReference type="SUPFAM" id="SSF47031">
    <property type="entry name" value="Second domain of FERM"/>
    <property type="match status" value="2"/>
</dbReference>
<evidence type="ECO:0000313" key="3">
    <source>
        <dbReference type="EMBL" id="KRX26848.1"/>
    </source>
</evidence>
<evidence type="ECO:0000256" key="1">
    <source>
        <dbReference type="SAM" id="MobiDB-lite"/>
    </source>
</evidence>
<name>A0A0V0SIZ1_9BILA</name>
<dbReference type="PROSITE" id="PS50057">
    <property type="entry name" value="FERM_3"/>
    <property type="match status" value="1"/>
</dbReference>
<dbReference type="Gene3D" id="3.10.20.90">
    <property type="entry name" value="Phosphatidylinositol 3-kinase Catalytic Subunit, Chain A, domain 1"/>
    <property type="match status" value="2"/>
</dbReference>
<dbReference type="Pfam" id="PF00169">
    <property type="entry name" value="PH"/>
    <property type="match status" value="1"/>
</dbReference>
<dbReference type="Proteomes" id="UP000054630">
    <property type="component" value="Unassembled WGS sequence"/>
</dbReference>
<evidence type="ECO:0000259" key="2">
    <source>
        <dbReference type="PROSITE" id="PS50057"/>
    </source>
</evidence>
<dbReference type="GO" id="GO:0007160">
    <property type="term" value="P:cell-matrix adhesion"/>
    <property type="evidence" value="ECO:0007669"/>
    <property type="project" value="TreeGrafter"/>
</dbReference>
<protein>
    <recommendedName>
        <fullName evidence="2">FERM domain-containing protein</fullName>
    </recommendedName>
</protein>
<dbReference type="InterPro" id="IPR037843">
    <property type="entry name" value="Kindlin/fermitin"/>
</dbReference>
<dbReference type="InterPro" id="IPR014352">
    <property type="entry name" value="FERM/acyl-CoA-bd_prot_sf"/>
</dbReference>
<proteinExistence type="predicted"/>
<dbReference type="InterPro" id="IPR001849">
    <property type="entry name" value="PH_domain"/>
</dbReference>
<dbReference type="SUPFAM" id="SSF50729">
    <property type="entry name" value="PH domain-like"/>
    <property type="match status" value="1"/>
</dbReference>
<dbReference type="OrthoDB" id="10057618at2759"/>
<dbReference type="AlphaFoldDB" id="A0A0V0SIZ1"/>
<dbReference type="InterPro" id="IPR019747">
    <property type="entry name" value="FERM_CS"/>
</dbReference>
<dbReference type="Pfam" id="PF18124">
    <property type="entry name" value="Kindlin_2_N"/>
    <property type="match status" value="1"/>
</dbReference>
<dbReference type="SMART" id="SM00295">
    <property type="entry name" value="B41"/>
    <property type="match status" value="1"/>
</dbReference>
<dbReference type="InterPro" id="IPR019749">
    <property type="entry name" value="Band_41_domain"/>
</dbReference>
<dbReference type="GO" id="GO:0007229">
    <property type="term" value="P:integrin-mediated signaling pathway"/>
    <property type="evidence" value="ECO:0007669"/>
    <property type="project" value="InterPro"/>
</dbReference>
<reference evidence="3 4" key="1">
    <citation type="submission" date="2015-01" db="EMBL/GenBank/DDBJ databases">
        <title>Evolution of Trichinella species and genotypes.</title>
        <authorList>
            <person name="Korhonen P.K."/>
            <person name="Edoardo P."/>
            <person name="Giuseppe L.R."/>
            <person name="Gasser R.B."/>
        </authorList>
    </citation>
    <scope>NUCLEOTIDE SEQUENCE [LARGE SCALE GENOMIC DNA]</scope>
    <source>
        <strain evidence="3">ISS37</strain>
    </source>
</reference>
<dbReference type="EMBL" id="JYDL01000005">
    <property type="protein sequence ID" value="KRX26848.1"/>
    <property type="molecule type" value="Genomic_DNA"/>
</dbReference>
<organism evidence="3 4">
    <name type="scientific">Trichinella nelsoni</name>
    <dbReference type="NCBI Taxonomy" id="6336"/>
    <lineage>
        <taxon>Eukaryota</taxon>
        <taxon>Metazoa</taxon>
        <taxon>Ecdysozoa</taxon>
        <taxon>Nematoda</taxon>
        <taxon>Enoplea</taxon>
        <taxon>Dorylaimia</taxon>
        <taxon>Trichinellida</taxon>
        <taxon>Trichinellidae</taxon>
        <taxon>Trichinella</taxon>
    </lineage>
</organism>
<dbReference type="PANTHER" id="PTHR16160:SF13">
    <property type="entry name" value="FERMITIN 2-RELATED"/>
    <property type="match status" value="1"/>
</dbReference>
<dbReference type="InterPro" id="IPR000299">
    <property type="entry name" value="FERM_domain"/>
</dbReference>
<feature type="region of interest" description="Disordered" evidence="1">
    <location>
        <begin position="235"/>
        <end position="271"/>
    </location>
</feature>
<dbReference type="Gene3D" id="1.20.80.10">
    <property type="match status" value="1"/>
</dbReference>
<dbReference type="InterPro" id="IPR019748">
    <property type="entry name" value="FERM_central"/>
</dbReference>
<comment type="caution">
    <text evidence="3">The sequence shown here is derived from an EMBL/GenBank/DDBJ whole genome shotgun (WGS) entry which is preliminary data.</text>
</comment>
<accession>A0A0V0SIZ1</accession>
<dbReference type="InterPro" id="IPR035963">
    <property type="entry name" value="FERM_2"/>
</dbReference>
<sequence>MMISSFKFENQFIHSLKIDLPEIWITLRARAFDSVFNNEEPKALGCNSARSPERPIPCIILTSKSAISSAQGTAAPPRPMAMMSNGPVVSDGTWVLTIYVTDLNIRRQFRVKGDMHIGGVMLRLVEDLDITRDWSDHALWWPQKYRWLTHTRSTLDQYGVAADSMLQFTPMHKLARIQLPDLQCITMRVDFSVPVFNAVIQLCKELGIRHPEELSLKRSIEPDFLSKGYPHALEKRASMSNISQKRSTSHSYSAHNLSLPNPEPETRQHHPVTMNSSLHSIQHASSSLSPASKHAINGMSTPYVLNVTQSNSSDWANSNNNGLQESYIPPSKAYESTLLHETSGSQENFDQTLVNSPPVLAPGILNGLFRPKNFAQKAALNQGWLDSSRSLLEQGIVEHQLILLRFKFLSFFDLNPKYDPVRINQIYEQAKWAILLEEVDCTEEEAFMFAALQLQVQLRAERKAEEGTDSAVNDVDVMLNELESSLQISSFQRHGNDITSVPELCDYLRFFRDLYISWYSSSSESHGQPLGRIYLKGCEVSHEVNLPENKYSLRLLIPSAEGMSEFWIRCDTEYQYARWLSACKLAVKGKTMADSSYIAEVENIRRLLDMQHPIASHTSSHGNSITVPPIDLTPEEFLPMKYAKRMRTRQSLVQRILEAHQNVNHLSLNDTKLQYIRAWQALPEFGIHYFVVRFRHKPIQFEDENVEFSCLSADCKVPHEFIGGYIFCSMRSKDQTQCLNEELFHKLTSGWA</sequence>
<feature type="compositionally biased region" description="Polar residues" evidence="1">
    <location>
        <begin position="238"/>
        <end position="259"/>
    </location>
</feature>
<dbReference type="Pfam" id="PF00373">
    <property type="entry name" value="FERM_M"/>
    <property type="match status" value="1"/>
</dbReference>
<dbReference type="PANTHER" id="PTHR16160">
    <property type="entry name" value="FERMITIN 2-RELATED"/>
    <property type="match status" value="1"/>
</dbReference>
<dbReference type="CDD" id="cd14473">
    <property type="entry name" value="FERM_B-lobe"/>
    <property type="match status" value="1"/>
</dbReference>
<evidence type="ECO:0000313" key="4">
    <source>
        <dbReference type="Proteomes" id="UP000054630"/>
    </source>
</evidence>
<dbReference type="PROSITE" id="PS00660">
    <property type="entry name" value="FERM_1"/>
    <property type="match status" value="1"/>
</dbReference>
<dbReference type="GO" id="GO:0005178">
    <property type="term" value="F:integrin binding"/>
    <property type="evidence" value="ECO:0007669"/>
    <property type="project" value="TreeGrafter"/>
</dbReference>
<feature type="domain" description="FERM" evidence="2">
    <location>
        <begin position="322"/>
        <end position="752"/>
    </location>
</feature>
<dbReference type="InterPro" id="IPR040790">
    <property type="entry name" value="Kindlin_2_N"/>
</dbReference>
<dbReference type="InterPro" id="IPR011993">
    <property type="entry name" value="PH-like_dom_sf"/>
</dbReference>
<dbReference type="CDD" id="cd17095">
    <property type="entry name" value="FERM_F0_kindlins"/>
    <property type="match status" value="1"/>
</dbReference>
<dbReference type="SMART" id="SM00233">
    <property type="entry name" value="PH"/>
    <property type="match status" value="1"/>
</dbReference>
<keyword evidence="4" id="KW-1185">Reference proteome</keyword>
<gene>
    <name evidence="3" type="primary">unc-112</name>
    <name evidence="3" type="ORF">T07_3299</name>
</gene>